<sequence>MQHVDHSAGDFIDLLKSLVAYEPSARLTAQEALSHRFFTRYSYRQSL</sequence>
<reference evidence="1" key="2">
    <citation type="journal article" date="2015" name="Data Brief">
        <title>Shoot transcriptome of the giant reed, Arundo donax.</title>
        <authorList>
            <person name="Barrero R.A."/>
            <person name="Guerrero F.D."/>
            <person name="Moolhuijzen P."/>
            <person name="Goolsby J.A."/>
            <person name="Tidwell J."/>
            <person name="Bellgard S.E."/>
            <person name="Bellgard M.I."/>
        </authorList>
    </citation>
    <scope>NUCLEOTIDE SEQUENCE</scope>
    <source>
        <tissue evidence="1">Shoot tissue taken approximately 20 cm above the soil surface</tissue>
    </source>
</reference>
<protein>
    <recommendedName>
        <fullName evidence="2">Protein kinase domain-containing protein</fullName>
    </recommendedName>
</protein>
<dbReference type="SUPFAM" id="SSF56112">
    <property type="entry name" value="Protein kinase-like (PK-like)"/>
    <property type="match status" value="1"/>
</dbReference>
<reference evidence="1" key="1">
    <citation type="submission" date="2014-09" db="EMBL/GenBank/DDBJ databases">
        <authorList>
            <person name="Magalhaes I.L.F."/>
            <person name="Oliveira U."/>
            <person name="Santos F.R."/>
            <person name="Vidigal T.H.D.A."/>
            <person name="Brescovit A.D."/>
            <person name="Santos A.J."/>
        </authorList>
    </citation>
    <scope>NUCLEOTIDE SEQUENCE</scope>
    <source>
        <tissue evidence="1">Shoot tissue taken approximately 20 cm above the soil surface</tissue>
    </source>
</reference>
<dbReference type="InterPro" id="IPR011009">
    <property type="entry name" value="Kinase-like_dom_sf"/>
</dbReference>
<dbReference type="Gene3D" id="1.10.510.10">
    <property type="entry name" value="Transferase(Phosphotransferase) domain 1"/>
    <property type="match status" value="1"/>
</dbReference>
<evidence type="ECO:0000313" key="1">
    <source>
        <dbReference type="EMBL" id="JAE04461.1"/>
    </source>
</evidence>
<accession>A0A0A9F2T4</accession>
<dbReference type="EMBL" id="GBRH01193435">
    <property type="protein sequence ID" value="JAE04461.1"/>
    <property type="molecule type" value="Transcribed_RNA"/>
</dbReference>
<dbReference type="AlphaFoldDB" id="A0A0A9F2T4"/>
<name>A0A0A9F2T4_ARUDO</name>
<proteinExistence type="predicted"/>
<evidence type="ECO:0008006" key="2">
    <source>
        <dbReference type="Google" id="ProtNLM"/>
    </source>
</evidence>
<organism evidence="1">
    <name type="scientific">Arundo donax</name>
    <name type="common">Giant reed</name>
    <name type="synonym">Donax arundinaceus</name>
    <dbReference type="NCBI Taxonomy" id="35708"/>
    <lineage>
        <taxon>Eukaryota</taxon>
        <taxon>Viridiplantae</taxon>
        <taxon>Streptophyta</taxon>
        <taxon>Embryophyta</taxon>
        <taxon>Tracheophyta</taxon>
        <taxon>Spermatophyta</taxon>
        <taxon>Magnoliopsida</taxon>
        <taxon>Liliopsida</taxon>
        <taxon>Poales</taxon>
        <taxon>Poaceae</taxon>
        <taxon>PACMAD clade</taxon>
        <taxon>Arundinoideae</taxon>
        <taxon>Arundineae</taxon>
        <taxon>Arundo</taxon>
    </lineage>
</organism>